<dbReference type="AlphaFoldDB" id="A0A1M5AK08"/>
<dbReference type="GO" id="GO:0003677">
    <property type="term" value="F:DNA binding"/>
    <property type="evidence" value="ECO:0007669"/>
    <property type="project" value="UniProtKB-KW"/>
</dbReference>
<sequence length="184" mass="22025">MYELFVLGELMSNDWHGYRLQEKLKHAAGPYRQISSGTIFPLLTRLERDQYIEIQGKELIGKRVRKVYRITETGRKHFYTLMKKPLKFNMDTDLVFMFKMAYSHFVNKEFQLACLEQYLEYLQNQLEYLRNETNIIEQKPITTMPKAQQNQLLKIFDHRIQLTLTGIEWVTSEIEQVSQLHSIN</sequence>
<evidence type="ECO:0000259" key="2">
    <source>
        <dbReference type="Pfam" id="PF03551"/>
    </source>
</evidence>
<keyword evidence="3" id="KW-0238">DNA-binding</keyword>
<dbReference type="PANTHER" id="PTHR33169:SF26">
    <property type="entry name" value="CONSERVED PROTEIN"/>
    <property type="match status" value="1"/>
</dbReference>
<protein>
    <submittedName>
        <fullName evidence="3">DNA-binding transcriptional regulator, PadR family</fullName>
    </submittedName>
</protein>
<dbReference type="InterPro" id="IPR005149">
    <property type="entry name" value="Tscrpt_reg_PadR_N"/>
</dbReference>
<proteinExistence type="predicted"/>
<dbReference type="Gene3D" id="1.10.10.10">
    <property type="entry name" value="Winged helix-like DNA-binding domain superfamily/Winged helix DNA-binding domain"/>
    <property type="match status" value="1"/>
</dbReference>
<organism evidence="3 4">
    <name type="scientific">Seinonella peptonophila</name>
    <dbReference type="NCBI Taxonomy" id="112248"/>
    <lineage>
        <taxon>Bacteria</taxon>
        <taxon>Bacillati</taxon>
        <taxon>Bacillota</taxon>
        <taxon>Bacilli</taxon>
        <taxon>Bacillales</taxon>
        <taxon>Thermoactinomycetaceae</taxon>
        <taxon>Seinonella</taxon>
    </lineage>
</organism>
<dbReference type="STRING" id="112248.SAMN05444392_11457"/>
<reference evidence="3 4" key="1">
    <citation type="submission" date="2016-11" db="EMBL/GenBank/DDBJ databases">
        <authorList>
            <person name="Jaros S."/>
            <person name="Januszkiewicz K."/>
            <person name="Wedrychowicz H."/>
        </authorList>
    </citation>
    <scope>NUCLEOTIDE SEQUENCE [LARGE SCALE GENOMIC DNA]</scope>
    <source>
        <strain evidence="3 4">DSM 44666</strain>
    </source>
</reference>
<dbReference type="InterPro" id="IPR036390">
    <property type="entry name" value="WH_DNA-bd_sf"/>
</dbReference>
<feature type="domain" description="Transcription regulator PadR N-terminal" evidence="2">
    <location>
        <begin position="6"/>
        <end position="78"/>
    </location>
</feature>
<dbReference type="InterPro" id="IPR052509">
    <property type="entry name" value="Metal_resp_DNA-bind_regulator"/>
</dbReference>
<dbReference type="PANTHER" id="PTHR33169">
    <property type="entry name" value="PADR-FAMILY TRANSCRIPTIONAL REGULATOR"/>
    <property type="match status" value="1"/>
</dbReference>
<dbReference type="Pfam" id="PF03551">
    <property type="entry name" value="PadR"/>
    <property type="match status" value="1"/>
</dbReference>
<dbReference type="Proteomes" id="UP000184476">
    <property type="component" value="Unassembled WGS sequence"/>
</dbReference>
<keyword evidence="4" id="KW-1185">Reference proteome</keyword>
<dbReference type="InterPro" id="IPR036388">
    <property type="entry name" value="WH-like_DNA-bd_sf"/>
</dbReference>
<keyword evidence="1" id="KW-0175">Coiled coil</keyword>
<accession>A0A1M5AK08</accession>
<dbReference type="OrthoDB" id="2374094at2"/>
<name>A0A1M5AK08_9BACL</name>
<evidence type="ECO:0000256" key="1">
    <source>
        <dbReference type="SAM" id="Coils"/>
    </source>
</evidence>
<dbReference type="EMBL" id="FQVL01000014">
    <property type="protein sequence ID" value="SHF30630.1"/>
    <property type="molecule type" value="Genomic_DNA"/>
</dbReference>
<gene>
    <name evidence="3" type="ORF">SAMN05444392_11457</name>
</gene>
<evidence type="ECO:0000313" key="4">
    <source>
        <dbReference type="Proteomes" id="UP000184476"/>
    </source>
</evidence>
<dbReference type="SUPFAM" id="SSF46785">
    <property type="entry name" value="Winged helix' DNA-binding domain"/>
    <property type="match status" value="1"/>
</dbReference>
<feature type="coiled-coil region" evidence="1">
    <location>
        <begin position="112"/>
        <end position="139"/>
    </location>
</feature>
<evidence type="ECO:0000313" key="3">
    <source>
        <dbReference type="EMBL" id="SHF30630.1"/>
    </source>
</evidence>
<dbReference type="RefSeq" id="WP_073157243.1">
    <property type="nucleotide sequence ID" value="NZ_FQVL01000014.1"/>
</dbReference>